<dbReference type="EMBL" id="JASCZI010153879">
    <property type="protein sequence ID" value="MED6177713.1"/>
    <property type="molecule type" value="Genomic_DNA"/>
</dbReference>
<accession>A0ABU6W0D1</accession>
<proteinExistence type="predicted"/>
<dbReference type="Proteomes" id="UP001341840">
    <property type="component" value="Unassembled WGS sequence"/>
</dbReference>
<evidence type="ECO:0000313" key="1">
    <source>
        <dbReference type="EMBL" id="MED6177713.1"/>
    </source>
</evidence>
<reference evidence="1 2" key="1">
    <citation type="journal article" date="2023" name="Plants (Basel)">
        <title>Bridging the Gap: Combining Genomics and Transcriptomics Approaches to Understand Stylosanthes scabra, an Orphan Legume from the Brazilian Caatinga.</title>
        <authorList>
            <person name="Ferreira-Neto J.R.C."/>
            <person name="da Silva M.D."/>
            <person name="Binneck E."/>
            <person name="de Melo N.F."/>
            <person name="da Silva R.H."/>
            <person name="de Melo A.L.T.M."/>
            <person name="Pandolfi V."/>
            <person name="Bustamante F.O."/>
            <person name="Brasileiro-Vidal A.C."/>
            <person name="Benko-Iseppon A.M."/>
        </authorList>
    </citation>
    <scope>NUCLEOTIDE SEQUENCE [LARGE SCALE GENOMIC DNA]</scope>
    <source>
        <tissue evidence="1">Leaves</tissue>
    </source>
</reference>
<evidence type="ECO:0000313" key="2">
    <source>
        <dbReference type="Proteomes" id="UP001341840"/>
    </source>
</evidence>
<gene>
    <name evidence="1" type="ORF">PIB30_100677</name>
</gene>
<evidence type="ECO:0008006" key="3">
    <source>
        <dbReference type="Google" id="ProtNLM"/>
    </source>
</evidence>
<organism evidence="1 2">
    <name type="scientific">Stylosanthes scabra</name>
    <dbReference type="NCBI Taxonomy" id="79078"/>
    <lineage>
        <taxon>Eukaryota</taxon>
        <taxon>Viridiplantae</taxon>
        <taxon>Streptophyta</taxon>
        <taxon>Embryophyta</taxon>
        <taxon>Tracheophyta</taxon>
        <taxon>Spermatophyta</taxon>
        <taxon>Magnoliopsida</taxon>
        <taxon>eudicotyledons</taxon>
        <taxon>Gunneridae</taxon>
        <taxon>Pentapetalae</taxon>
        <taxon>rosids</taxon>
        <taxon>fabids</taxon>
        <taxon>Fabales</taxon>
        <taxon>Fabaceae</taxon>
        <taxon>Papilionoideae</taxon>
        <taxon>50 kb inversion clade</taxon>
        <taxon>dalbergioids sensu lato</taxon>
        <taxon>Dalbergieae</taxon>
        <taxon>Pterocarpus clade</taxon>
        <taxon>Stylosanthes</taxon>
    </lineage>
</organism>
<sequence length="248" mass="29092">MRFPLVERSSGFRQPRDSIGPRVRMWRMILNGIDHFVEWTPYDALEVQAIIPGEVAASHPSWRLVCPLLCFAIVEWHQLGAIQHIPLRPLNIDIMHRHDGRWGRGEWYPTFLRGWYDMWRGRAQSRLDLDMACSESRPVRPKNREQVPCPVRFMVKTGRSKNQSTGQKPEIPFCLLLASYLTMPEIEYRRHRTWCNPRMGSYLKSILELRGVVVHRLAEVEDEDKDEDRLHQLGVLRGRKSLSRGACR</sequence>
<protein>
    <recommendedName>
        <fullName evidence="3">Aminotransferase-like plant mobile domain-containing protein</fullName>
    </recommendedName>
</protein>
<name>A0ABU6W0D1_9FABA</name>
<comment type="caution">
    <text evidence="1">The sequence shown here is derived from an EMBL/GenBank/DDBJ whole genome shotgun (WGS) entry which is preliminary data.</text>
</comment>
<keyword evidence="2" id="KW-1185">Reference proteome</keyword>